<feature type="transmembrane region" description="Helical" evidence="10">
    <location>
        <begin position="101"/>
        <end position="121"/>
    </location>
</feature>
<feature type="transmembrane region" description="Helical" evidence="10">
    <location>
        <begin position="141"/>
        <end position="159"/>
    </location>
</feature>
<dbReference type="PRINTS" id="PR00237">
    <property type="entry name" value="GPCRRHODOPSN"/>
</dbReference>
<evidence type="ECO:0000313" key="13">
    <source>
        <dbReference type="Proteomes" id="UP000092461"/>
    </source>
</evidence>
<proteinExistence type="inferred from homology"/>
<dbReference type="EnsemblMetazoa" id="LLOJ002079-RA">
    <property type="protein sequence ID" value="LLOJ002079-PA"/>
    <property type="gene ID" value="LLOJ002079"/>
</dbReference>
<reference evidence="12" key="1">
    <citation type="submission" date="2020-05" db="UniProtKB">
        <authorList>
            <consortium name="EnsemblMetazoa"/>
        </authorList>
    </citation>
    <scope>IDENTIFICATION</scope>
    <source>
        <strain evidence="12">Jacobina</strain>
    </source>
</reference>
<organism evidence="12 13">
    <name type="scientific">Lutzomyia longipalpis</name>
    <name type="common">Sand fly</name>
    <dbReference type="NCBI Taxonomy" id="7200"/>
    <lineage>
        <taxon>Eukaryota</taxon>
        <taxon>Metazoa</taxon>
        <taxon>Ecdysozoa</taxon>
        <taxon>Arthropoda</taxon>
        <taxon>Hexapoda</taxon>
        <taxon>Insecta</taxon>
        <taxon>Pterygota</taxon>
        <taxon>Neoptera</taxon>
        <taxon>Endopterygota</taxon>
        <taxon>Diptera</taxon>
        <taxon>Nematocera</taxon>
        <taxon>Psychodoidea</taxon>
        <taxon>Psychodidae</taxon>
        <taxon>Lutzomyia</taxon>
        <taxon>Lutzomyia</taxon>
    </lineage>
</organism>
<dbReference type="VEuPathDB" id="VectorBase:LLOJ002079"/>
<dbReference type="Gene3D" id="1.20.1070.10">
    <property type="entry name" value="Rhodopsin 7-helix transmembrane proteins"/>
    <property type="match status" value="1"/>
</dbReference>
<evidence type="ECO:0000313" key="12">
    <source>
        <dbReference type="EnsemblMetazoa" id="LLOJ002079-PA"/>
    </source>
</evidence>
<feature type="domain" description="G-protein coupled receptors family 1 profile" evidence="11">
    <location>
        <begin position="80"/>
        <end position="161"/>
    </location>
</feature>
<keyword evidence="9" id="KW-0807">Transducer</keyword>
<dbReference type="AlphaFoldDB" id="A0A1B0CCL1"/>
<keyword evidence="7 10" id="KW-0472">Membrane</keyword>
<protein>
    <recommendedName>
        <fullName evidence="11">G-protein coupled receptors family 1 profile domain-containing protein</fullName>
    </recommendedName>
</protein>
<evidence type="ECO:0000256" key="10">
    <source>
        <dbReference type="SAM" id="Phobius"/>
    </source>
</evidence>
<evidence type="ECO:0000256" key="1">
    <source>
        <dbReference type="ARBA" id="ARBA00004651"/>
    </source>
</evidence>
<dbReference type="InterPro" id="IPR017452">
    <property type="entry name" value="GPCR_Rhodpsn_7TM"/>
</dbReference>
<dbReference type="SUPFAM" id="SSF81321">
    <property type="entry name" value="Family A G protein-coupled receptor-like"/>
    <property type="match status" value="1"/>
</dbReference>
<dbReference type="InterPro" id="IPR000611">
    <property type="entry name" value="NPY_rcpt"/>
</dbReference>
<dbReference type="PANTHER" id="PTHR46925">
    <property type="entry name" value="G-PROTEIN COUPLED RECEPTOR TKR-1-RELATED"/>
    <property type="match status" value="1"/>
</dbReference>
<evidence type="ECO:0000256" key="3">
    <source>
        <dbReference type="ARBA" id="ARBA00022475"/>
    </source>
</evidence>
<evidence type="ECO:0000256" key="2">
    <source>
        <dbReference type="ARBA" id="ARBA00010663"/>
    </source>
</evidence>
<dbReference type="PROSITE" id="PS50262">
    <property type="entry name" value="G_PROTEIN_RECEP_F1_2"/>
    <property type="match status" value="1"/>
</dbReference>
<keyword evidence="13" id="KW-1185">Reference proteome</keyword>
<keyword evidence="4 10" id="KW-0812">Transmembrane</keyword>
<sequence length="161" mass="18542">MGYIYSTADYLNITGMYEYDASYYTDRGNDSYYEYTNLTSHPTMEGNYTIDYDHNFTLPLWRQILWSILFGGMVIVATGGNLIVIWIVLAHKRMRTVTNYFIVNLSIADAMVSTLNVTFNYTYMLNAHWPFGTIYCKISQFVAILSICASVFTLMAISIDR</sequence>
<feature type="transmembrane region" description="Helical" evidence="10">
    <location>
        <begin position="64"/>
        <end position="89"/>
    </location>
</feature>
<evidence type="ECO:0000256" key="9">
    <source>
        <dbReference type="ARBA" id="ARBA00023224"/>
    </source>
</evidence>
<evidence type="ECO:0000256" key="6">
    <source>
        <dbReference type="ARBA" id="ARBA00023040"/>
    </source>
</evidence>
<accession>A0A1B0CCL1</accession>
<dbReference type="VEuPathDB" id="VectorBase:LLONM1_006999"/>
<dbReference type="PRINTS" id="PR01012">
    <property type="entry name" value="NRPEPTIDEYR"/>
</dbReference>
<keyword evidence="6" id="KW-0297">G-protein coupled receptor</keyword>
<name>A0A1B0CCL1_LUTLO</name>
<evidence type="ECO:0000256" key="7">
    <source>
        <dbReference type="ARBA" id="ARBA00023136"/>
    </source>
</evidence>
<dbReference type="EMBL" id="AJWK01006879">
    <property type="status" value="NOT_ANNOTATED_CDS"/>
    <property type="molecule type" value="Genomic_DNA"/>
</dbReference>
<dbReference type="GO" id="GO:0005886">
    <property type="term" value="C:plasma membrane"/>
    <property type="evidence" value="ECO:0007669"/>
    <property type="project" value="UniProtKB-SubCell"/>
</dbReference>
<dbReference type="InterPro" id="IPR000276">
    <property type="entry name" value="GPCR_Rhodpsn"/>
</dbReference>
<evidence type="ECO:0000259" key="11">
    <source>
        <dbReference type="PROSITE" id="PS50262"/>
    </source>
</evidence>
<evidence type="ECO:0000256" key="4">
    <source>
        <dbReference type="ARBA" id="ARBA00022692"/>
    </source>
</evidence>
<keyword evidence="5 10" id="KW-1133">Transmembrane helix</keyword>
<dbReference type="GO" id="GO:0004983">
    <property type="term" value="F:neuropeptide Y receptor activity"/>
    <property type="evidence" value="ECO:0007669"/>
    <property type="project" value="InterPro"/>
</dbReference>
<comment type="similarity">
    <text evidence="2">Belongs to the G-protein coupled receptor 1 family.</text>
</comment>
<dbReference type="Pfam" id="PF00001">
    <property type="entry name" value="7tm_1"/>
    <property type="match status" value="1"/>
</dbReference>
<keyword evidence="3" id="KW-1003">Cell membrane</keyword>
<evidence type="ECO:0000256" key="5">
    <source>
        <dbReference type="ARBA" id="ARBA00022989"/>
    </source>
</evidence>
<keyword evidence="8" id="KW-0675">Receptor</keyword>
<dbReference type="GO" id="GO:0004995">
    <property type="term" value="F:tachykinin receptor activity"/>
    <property type="evidence" value="ECO:0007669"/>
    <property type="project" value="InterPro"/>
</dbReference>
<comment type="subcellular location">
    <subcellularLocation>
        <location evidence="1">Cell membrane</location>
        <topology evidence="1">Multi-pass membrane protein</topology>
    </subcellularLocation>
</comment>
<evidence type="ECO:0000256" key="8">
    <source>
        <dbReference type="ARBA" id="ARBA00023170"/>
    </source>
</evidence>
<dbReference type="PANTHER" id="PTHR46925:SF2">
    <property type="entry name" value="G-PROTEIN COUPLED RECEPTOR TKR-1-RELATED"/>
    <property type="match status" value="1"/>
</dbReference>
<dbReference type="Proteomes" id="UP000092461">
    <property type="component" value="Unassembled WGS sequence"/>
</dbReference>
<dbReference type="InterPro" id="IPR001681">
    <property type="entry name" value="Neurokn_rcpt"/>
</dbReference>